<feature type="domain" description="HTH marR-type" evidence="4">
    <location>
        <begin position="15"/>
        <end position="144"/>
    </location>
</feature>
<reference evidence="5 6" key="1">
    <citation type="submission" date="2014-12" db="EMBL/GenBank/DDBJ databases">
        <title>16Stimator: statistical estimation of ribosomal gene copy numbers from draft genome assemblies.</title>
        <authorList>
            <person name="Perisin M.A."/>
            <person name="Vetter M."/>
            <person name="Gilbert J.A."/>
            <person name="Bergelson J."/>
        </authorList>
    </citation>
    <scope>NUCLEOTIDE SEQUENCE [LARGE SCALE GENOMIC DNA]</scope>
    <source>
        <strain evidence="5 6">MEJ086</strain>
    </source>
</reference>
<accession>A0A0D0K285</accession>
<dbReference type="SUPFAM" id="SSF46785">
    <property type="entry name" value="Winged helix' DNA-binding domain"/>
    <property type="match status" value="1"/>
</dbReference>
<name>A0A0D0K285_9PSED</name>
<dbReference type="PANTHER" id="PTHR42756">
    <property type="entry name" value="TRANSCRIPTIONAL REGULATOR, MARR"/>
    <property type="match status" value="1"/>
</dbReference>
<dbReference type="GO" id="GO:0003700">
    <property type="term" value="F:DNA-binding transcription factor activity"/>
    <property type="evidence" value="ECO:0007669"/>
    <property type="project" value="InterPro"/>
</dbReference>
<dbReference type="Pfam" id="PF01047">
    <property type="entry name" value="MarR"/>
    <property type="match status" value="1"/>
</dbReference>
<dbReference type="PROSITE" id="PS01117">
    <property type="entry name" value="HTH_MARR_1"/>
    <property type="match status" value="1"/>
</dbReference>
<evidence type="ECO:0000256" key="1">
    <source>
        <dbReference type="ARBA" id="ARBA00023015"/>
    </source>
</evidence>
<dbReference type="PANTHER" id="PTHR42756:SF1">
    <property type="entry name" value="TRANSCRIPTIONAL REPRESSOR OF EMRAB OPERON"/>
    <property type="match status" value="1"/>
</dbReference>
<evidence type="ECO:0000259" key="4">
    <source>
        <dbReference type="PROSITE" id="PS50995"/>
    </source>
</evidence>
<dbReference type="InterPro" id="IPR000835">
    <property type="entry name" value="HTH_MarR-typ"/>
</dbReference>
<dbReference type="RefSeq" id="WP_042556099.1">
    <property type="nucleotide sequence ID" value="NZ_JXQW01000093.1"/>
</dbReference>
<dbReference type="InterPro" id="IPR036388">
    <property type="entry name" value="WH-like_DNA-bd_sf"/>
</dbReference>
<proteinExistence type="predicted"/>
<evidence type="ECO:0000256" key="2">
    <source>
        <dbReference type="ARBA" id="ARBA00023125"/>
    </source>
</evidence>
<evidence type="ECO:0000256" key="3">
    <source>
        <dbReference type="ARBA" id="ARBA00023163"/>
    </source>
</evidence>
<dbReference type="SMART" id="SM00347">
    <property type="entry name" value="HTH_MARR"/>
    <property type="match status" value="1"/>
</dbReference>
<keyword evidence="1" id="KW-0805">Transcription regulation</keyword>
<evidence type="ECO:0000313" key="6">
    <source>
        <dbReference type="Proteomes" id="UP000032068"/>
    </source>
</evidence>
<evidence type="ECO:0000313" key="5">
    <source>
        <dbReference type="EMBL" id="KIP91140.1"/>
    </source>
</evidence>
<keyword evidence="3" id="KW-0804">Transcription</keyword>
<gene>
    <name evidence="5" type="ORF">RU08_22470</name>
</gene>
<dbReference type="PRINTS" id="PR00598">
    <property type="entry name" value="HTHMARR"/>
</dbReference>
<dbReference type="GO" id="GO:0003677">
    <property type="term" value="F:DNA binding"/>
    <property type="evidence" value="ECO:0007669"/>
    <property type="project" value="UniProtKB-KW"/>
</dbReference>
<organism evidence="5 6">
    <name type="scientific">Pseudomonas fulva</name>
    <dbReference type="NCBI Taxonomy" id="47880"/>
    <lineage>
        <taxon>Bacteria</taxon>
        <taxon>Pseudomonadati</taxon>
        <taxon>Pseudomonadota</taxon>
        <taxon>Gammaproteobacteria</taxon>
        <taxon>Pseudomonadales</taxon>
        <taxon>Pseudomonadaceae</taxon>
        <taxon>Pseudomonas</taxon>
    </lineage>
</organism>
<dbReference type="PROSITE" id="PS50995">
    <property type="entry name" value="HTH_MARR_2"/>
    <property type="match status" value="1"/>
</dbReference>
<protein>
    <submittedName>
        <fullName evidence="5">MarR family transcriptional regulator</fullName>
    </submittedName>
</protein>
<keyword evidence="2" id="KW-0238">DNA-binding</keyword>
<dbReference type="Proteomes" id="UP000032068">
    <property type="component" value="Unassembled WGS sequence"/>
</dbReference>
<dbReference type="InterPro" id="IPR023187">
    <property type="entry name" value="Tscrpt_reg_MarR-type_CS"/>
</dbReference>
<sequence>MPHFDRERFSLQHSPGHLIALINQLKDRMLERHLVDHGVTAAQFKVVLLISQNRASTPADLVRLLSLDSGAMTRMLDRLEQKGLLTRERSSEDRRQVRLTLTEAGNALGVRVPQIAADATNELTGCLSRTELDEFQRLLKKMLMAADALPHVPGE</sequence>
<dbReference type="InterPro" id="IPR036390">
    <property type="entry name" value="WH_DNA-bd_sf"/>
</dbReference>
<dbReference type="EMBL" id="JXQW01000093">
    <property type="protein sequence ID" value="KIP91140.1"/>
    <property type="molecule type" value="Genomic_DNA"/>
</dbReference>
<dbReference type="OrthoDB" id="6195716at2"/>
<dbReference type="Gene3D" id="1.10.10.10">
    <property type="entry name" value="Winged helix-like DNA-binding domain superfamily/Winged helix DNA-binding domain"/>
    <property type="match status" value="1"/>
</dbReference>
<dbReference type="AlphaFoldDB" id="A0A0D0K285"/>
<comment type="caution">
    <text evidence="5">The sequence shown here is derived from an EMBL/GenBank/DDBJ whole genome shotgun (WGS) entry which is preliminary data.</text>
</comment>